<dbReference type="EMBL" id="JAPFFM010000020">
    <property type="protein sequence ID" value="KAJ6682163.1"/>
    <property type="molecule type" value="Genomic_DNA"/>
</dbReference>
<gene>
    <name evidence="1" type="ORF">OIU74_020415</name>
</gene>
<reference evidence="1" key="2">
    <citation type="journal article" date="2023" name="Int. J. Mol. Sci.">
        <title>De Novo Assembly and Annotation of 11 Diverse Shrub Willow (Salix) Genomes Reveals Novel Gene Organization in Sex-Linked Regions.</title>
        <authorList>
            <person name="Hyden B."/>
            <person name="Feng K."/>
            <person name="Yates T.B."/>
            <person name="Jawdy S."/>
            <person name="Cereghino C."/>
            <person name="Smart L.B."/>
            <person name="Muchero W."/>
        </authorList>
    </citation>
    <scope>NUCLEOTIDE SEQUENCE</scope>
    <source>
        <tissue evidence="1">Shoot tip</tissue>
    </source>
</reference>
<evidence type="ECO:0000313" key="1">
    <source>
        <dbReference type="EMBL" id="KAJ6682163.1"/>
    </source>
</evidence>
<proteinExistence type="predicted"/>
<dbReference type="SUPFAM" id="SSF49785">
    <property type="entry name" value="Galactose-binding domain-like"/>
    <property type="match status" value="1"/>
</dbReference>
<keyword evidence="2" id="KW-1185">Reference proteome</keyword>
<sequence length="143" mass="16824">MHLKEMSRWLWTWRLGCGQPTQRWYHVPRSWLKPTNYLLVVFEELGGDPSRISLVKRSVASVCAEVTEFHPTIKNWHIESYGRAEEFHSPKVLVELSARSMPCFNLLCHPREEMYSEAEVYCYHIEQKLQPRSVSKCVEEAVS</sequence>
<reference evidence="1" key="1">
    <citation type="submission" date="2022-11" db="EMBL/GenBank/DDBJ databases">
        <authorList>
            <person name="Hyden B.L."/>
            <person name="Feng K."/>
            <person name="Yates T."/>
            <person name="Jawdy S."/>
            <person name="Smart L.B."/>
            <person name="Muchero W."/>
        </authorList>
    </citation>
    <scope>NUCLEOTIDE SEQUENCE</scope>
    <source>
        <tissue evidence="1">Shoot tip</tissue>
    </source>
</reference>
<comment type="caution">
    <text evidence="1">The sequence shown here is derived from an EMBL/GenBank/DDBJ whole genome shotgun (WGS) entry which is preliminary data.</text>
</comment>
<dbReference type="GO" id="GO:0004553">
    <property type="term" value="F:hydrolase activity, hydrolyzing O-glycosyl compounds"/>
    <property type="evidence" value="ECO:0007669"/>
    <property type="project" value="InterPro"/>
</dbReference>
<dbReference type="InterPro" id="IPR001944">
    <property type="entry name" value="Glycoside_Hdrlase_35"/>
</dbReference>
<accession>A0A9Q0P5T0</accession>
<dbReference type="AlphaFoldDB" id="A0A9Q0P5T0"/>
<dbReference type="PANTHER" id="PTHR23421">
    <property type="entry name" value="BETA-GALACTOSIDASE RELATED"/>
    <property type="match status" value="1"/>
</dbReference>
<protein>
    <submittedName>
        <fullName evidence="1">BETA-GALACTOSIDASE 3</fullName>
    </submittedName>
</protein>
<name>A0A9Q0P5T0_9ROSI</name>
<dbReference type="GO" id="GO:0005975">
    <property type="term" value="P:carbohydrate metabolic process"/>
    <property type="evidence" value="ECO:0007669"/>
    <property type="project" value="InterPro"/>
</dbReference>
<evidence type="ECO:0000313" key="2">
    <source>
        <dbReference type="Proteomes" id="UP001151752"/>
    </source>
</evidence>
<dbReference type="InterPro" id="IPR008979">
    <property type="entry name" value="Galactose-bd-like_sf"/>
</dbReference>
<dbReference type="Proteomes" id="UP001151752">
    <property type="component" value="Chromosome 5"/>
</dbReference>
<organism evidence="1 2">
    <name type="scientific">Salix koriyanagi</name>
    <dbReference type="NCBI Taxonomy" id="2511006"/>
    <lineage>
        <taxon>Eukaryota</taxon>
        <taxon>Viridiplantae</taxon>
        <taxon>Streptophyta</taxon>
        <taxon>Embryophyta</taxon>
        <taxon>Tracheophyta</taxon>
        <taxon>Spermatophyta</taxon>
        <taxon>Magnoliopsida</taxon>
        <taxon>eudicotyledons</taxon>
        <taxon>Gunneridae</taxon>
        <taxon>Pentapetalae</taxon>
        <taxon>rosids</taxon>
        <taxon>fabids</taxon>
        <taxon>Malpighiales</taxon>
        <taxon>Salicaceae</taxon>
        <taxon>Saliceae</taxon>
        <taxon>Salix</taxon>
    </lineage>
</organism>